<feature type="signal peptide" evidence="1">
    <location>
        <begin position="1"/>
        <end position="23"/>
    </location>
</feature>
<keyword evidence="3" id="KW-1185">Reference proteome</keyword>
<evidence type="ECO:0000256" key="1">
    <source>
        <dbReference type="SAM" id="SignalP"/>
    </source>
</evidence>
<keyword evidence="1" id="KW-0732">Signal</keyword>
<dbReference type="EMBL" id="JACHEU010000001">
    <property type="protein sequence ID" value="MBB6013119.1"/>
    <property type="molecule type" value="Genomic_DNA"/>
</dbReference>
<dbReference type="AlphaFoldDB" id="A0A7W9S3H5"/>
<gene>
    <name evidence="2" type="ORF">HNR59_002464</name>
</gene>
<name>A0A7W9S3H5_9HYPH</name>
<protein>
    <submittedName>
        <fullName evidence="2">Uncharacterized protein</fullName>
    </submittedName>
</protein>
<sequence length="129" mass="13776">MKSFRALATSFAAIFTAVMPAGAAQQLPDGIYHCEVYLLGQFLSLGDITIRGNVYSGPAYFPIPQQGYNYQIERNGEISWLGPLGGFTAGGNSVSLTQVTSLDPSSASFDIIMRQPHGSFTASTCTITK</sequence>
<reference evidence="2 3" key="1">
    <citation type="submission" date="2020-08" db="EMBL/GenBank/DDBJ databases">
        <title>Genomic Encyclopedia of Type Strains, Phase IV (KMG-IV): sequencing the most valuable type-strain genomes for metagenomic binning, comparative biology and taxonomic classification.</title>
        <authorList>
            <person name="Goeker M."/>
        </authorList>
    </citation>
    <scope>NUCLEOTIDE SEQUENCE [LARGE SCALE GENOMIC DNA]</scope>
    <source>
        <strain evidence="2 3">DSM 11099</strain>
    </source>
</reference>
<organism evidence="2 3">
    <name type="scientific">Aquamicrobium lusatiense</name>
    <dbReference type="NCBI Taxonomy" id="89772"/>
    <lineage>
        <taxon>Bacteria</taxon>
        <taxon>Pseudomonadati</taxon>
        <taxon>Pseudomonadota</taxon>
        <taxon>Alphaproteobacteria</taxon>
        <taxon>Hyphomicrobiales</taxon>
        <taxon>Phyllobacteriaceae</taxon>
        <taxon>Aquamicrobium</taxon>
    </lineage>
</organism>
<dbReference type="Proteomes" id="UP000533306">
    <property type="component" value="Unassembled WGS sequence"/>
</dbReference>
<comment type="caution">
    <text evidence="2">The sequence shown here is derived from an EMBL/GenBank/DDBJ whole genome shotgun (WGS) entry which is preliminary data.</text>
</comment>
<proteinExistence type="predicted"/>
<evidence type="ECO:0000313" key="3">
    <source>
        <dbReference type="Proteomes" id="UP000533306"/>
    </source>
</evidence>
<accession>A0A7W9S3H5</accession>
<feature type="chain" id="PRO_5031569184" evidence="1">
    <location>
        <begin position="24"/>
        <end position="129"/>
    </location>
</feature>
<evidence type="ECO:0000313" key="2">
    <source>
        <dbReference type="EMBL" id="MBB6013119.1"/>
    </source>
</evidence>